<organism evidence="2 3">
    <name type="scientific">Oxytricha trifallax</name>
    <dbReference type="NCBI Taxonomy" id="1172189"/>
    <lineage>
        <taxon>Eukaryota</taxon>
        <taxon>Sar</taxon>
        <taxon>Alveolata</taxon>
        <taxon>Ciliophora</taxon>
        <taxon>Intramacronucleata</taxon>
        <taxon>Spirotrichea</taxon>
        <taxon>Stichotrichia</taxon>
        <taxon>Sporadotrichida</taxon>
        <taxon>Oxytrichidae</taxon>
        <taxon>Oxytrichinae</taxon>
        <taxon>Oxytricha</taxon>
    </lineage>
</organism>
<proteinExistence type="predicted"/>
<dbReference type="InterPro" id="IPR029063">
    <property type="entry name" value="SAM-dependent_MTases_sf"/>
</dbReference>
<dbReference type="Proteomes" id="UP000053232">
    <property type="component" value="Unassembled WGS sequence"/>
</dbReference>
<dbReference type="PROSITE" id="PS00092">
    <property type="entry name" value="N6_MTASE"/>
    <property type="match status" value="1"/>
</dbReference>
<evidence type="ECO:0000313" key="3">
    <source>
        <dbReference type="Proteomes" id="UP000053232"/>
    </source>
</evidence>
<reference evidence="3" key="1">
    <citation type="journal article" date="2014" name="Cell">
        <title>The Architecture of a Scrambled Genome Reveals Massive Levels of Genomic Rearrangement during Development.</title>
        <authorList>
            <person name="Chen X."/>
            <person name="Bracht J.R."/>
            <person name="Goldman A.D."/>
            <person name="Dolzhenko E."/>
            <person name="Clay D.M."/>
            <person name="Swart E.C."/>
            <person name="Perlman D.H."/>
            <person name="Doak T.G."/>
            <person name="Stuart A."/>
            <person name="Amemiya C.T."/>
            <person name="Sebra R.P."/>
            <person name="Landweber L.F."/>
        </authorList>
    </citation>
    <scope>NUCLEOTIDE SEQUENCE [LARGE SCALE GENOMIC DNA]</scope>
    <source>
        <strain evidence="3">JRB310</strain>
    </source>
</reference>
<protein>
    <submittedName>
        <fullName evidence="2">MT-A70 family protein</fullName>
    </submittedName>
</protein>
<dbReference type="EMBL" id="ARYC01003951">
    <property type="protein sequence ID" value="KEJ82801.1"/>
    <property type="molecule type" value="Genomic_DNA"/>
</dbReference>
<name>A0A073HZZ2_9SPIT</name>
<keyword evidence="1" id="KW-0812">Transmembrane</keyword>
<feature type="transmembrane region" description="Helical" evidence="1">
    <location>
        <begin position="243"/>
        <end position="265"/>
    </location>
</feature>
<dbReference type="Pfam" id="PF05063">
    <property type="entry name" value="MT-A70"/>
    <property type="match status" value="1"/>
</dbReference>
<dbReference type="GO" id="GO:0003676">
    <property type="term" value="F:nucleic acid binding"/>
    <property type="evidence" value="ECO:0007669"/>
    <property type="project" value="InterPro"/>
</dbReference>
<dbReference type="GO" id="GO:0032259">
    <property type="term" value="P:methylation"/>
    <property type="evidence" value="ECO:0007669"/>
    <property type="project" value="InterPro"/>
</dbReference>
<dbReference type="InterPro" id="IPR002052">
    <property type="entry name" value="DNA_methylase_N6_adenine_CS"/>
</dbReference>
<keyword evidence="1" id="KW-1133">Transmembrane helix</keyword>
<keyword evidence="3" id="KW-1185">Reference proteome</keyword>
<dbReference type="AlphaFoldDB" id="A0A073HZZ2"/>
<gene>
    <name evidence="2" type="ORF">OXYTRIMIC_114</name>
</gene>
<accession>A0A073HZZ2</accession>
<keyword evidence="1" id="KW-0472">Membrane</keyword>
<comment type="caution">
    <text evidence="2">The sequence shown here is derived from an EMBL/GenBank/DDBJ whole genome shotgun (WGS) entry which is preliminary data.</text>
</comment>
<evidence type="ECO:0000313" key="2">
    <source>
        <dbReference type="EMBL" id="KEJ82801.1"/>
    </source>
</evidence>
<evidence type="ECO:0000256" key="1">
    <source>
        <dbReference type="SAM" id="Phobius"/>
    </source>
</evidence>
<dbReference type="InterPro" id="IPR007757">
    <property type="entry name" value="MT-A70-like"/>
</dbReference>
<dbReference type="SUPFAM" id="SSF53335">
    <property type="entry name" value="S-adenosyl-L-methionine-dependent methyltransferases"/>
    <property type="match status" value="1"/>
</dbReference>
<sequence>MICRLTHILQKLNHSPEIMQFLHQSQSGDMYNLYIKVSEDKNRIKDNPEQFKMPLIEDDIRIKAEDYVNMQINVSFNQLSKITQGYKGIKVAQADNNAETSSLKFQLIKRNQSSIHQIQNIEQAKQKEPKLSENQNQGLRILQKLYYKKSIPYVVDVTHMEVWRELIWAQKLFGGRLFDVIIIDPPWNNFDENAVKGFKPSYHLLTDRQIFEIPFNKLQKNGFVIMWVVNGKMQTAMTEMLKLGHVQVILFILIIQFVVLLTNLFGQKQLKIKKQDQEMAMKQGTHLKRHIFLERGNIRQERKVLRSQMLLQHQLERHLKSLMNSMPMQKVSVLVDSCLKYLLRVTILEMGSCLLETKYDTIFFEFFNIKF</sequence>
<dbReference type="GO" id="GO:0008168">
    <property type="term" value="F:methyltransferase activity"/>
    <property type="evidence" value="ECO:0007669"/>
    <property type="project" value="InterPro"/>
</dbReference>